<gene>
    <name evidence="3" type="ORF">HS1_000996</name>
</gene>
<feature type="chain" id="PRO_5031280560" evidence="1">
    <location>
        <begin position="24"/>
        <end position="248"/>
    </location>
</feature>
<dbReference type="KEGG" id="daw:HS1_000996"/>
<organism evidence="3 4">
    <name type="scientific">Desulfofervidus auxilii</name>
    <dbReference type="NCBI Taxonomy" id="1621989"/>
    <lineage>
        <taxon>Bacteria</taxon>
        <taxon>Pseudomonadati</taxon>
        <taxon>Thermodesulfobacteriota</taxon>
        <taxon>Candidatus Desulfofervidia</taxon>
        <taxon>Candidatus Desulfofervidales</taxon>
        <taxon>Candidatus Desulfofervidaceae</taxon>
        <taxon>Candidatus Desulfofervidus</taxon>
    </lineage>
</organism>
<keyword evidence="4" id="KW-1185">Reference proteome</keyword>
<reference evidence="3 4" key="1">
    <citation type="submission" date="2015-10" db="EMBL/GenBank/DDBJ databases">
        <title>Candidatus Desulfofervidus auxilii, a hydrogenotrophic sulfate-reducing bacterium involved in the thermophilic anaerobic oxidation of methane.</title>
        <authorList>
            <person name="Krukenberg V."/>
            <person name="Richter M."/>
            <person name="Wegener G."/>
        </authorList>
    </citation>
    <scope>NUCLEOTIDE SEQUENCE [LARGE SCALE GENOMIC DNA]</scope>
    <source>
        <strain evidence="3 4">HS1</strain>
    </source>
</reference>
<dbReference type="SUPFAM" id="SSF52833">
    <property type="entry name" value="Thioredoxin-like"/>
    <property type="match status" value="1"/>
</dbReference>
<dbReference type="Proteomes" id="UP000070560">
    <property type="component" value="Chromosome"/>
</dbReference>
<dbReference type="PANTHER" id="PTHR35272">
    <property type="entry name" value="THIOL:DISULFIDE INTERCHANGE PROTEIN DSBC-RELATED"/>
    <property type="match status" value="1"/>
</dbReference>
<name>A0A7U4QK29_DESA2</name>
<feature type="signal peptide" evidence="1">
    <location>
        <begin position="1"/>
        <end position="23"/>
    </location>
</feature>
<dbReference type="EMBL" id="CP013015">
    <property type="protein sequence ID" value="AMM40800.1"/>
    <property type="molecule type" value="Genomic_DNA"/>
</dbReference>
<keyword evidence="1" id="KW-0732">Signal</keyword>
<feature type="domain" description="Thioredoxin-like fold" evidence="2">
    <location>
        <begin position="122"/>
        <end position="238"/>
    </location>
</feature>
<dbReference type="AlphaFoldDB" id="A0A7U4QK29"/>
<sequence>MKVMKCMFILLCMVTFTCSTSFCKTASVCKGITIETLRKHVPIPPAEIISMRPVHGLCEIILDINGEYTPVYATKNFVIAGEVFENRTQVTQNKISELKAKQFGKLKSQVENLVAMSYRPSKNAQHTIYMFTDPVCPFCGRAESQIKQVADKFNAELKVIFFPVHIPVGRDKAIEAICRKLTLEQYLKKDWERENKTDDYQCERGKKIVNESSTLARKLGIRGVPTFFTGNGKRIVGANMRQLESVLK</sequence>
<dbReference type="InterPro" id="IPR036249">
    <property type="entry name" value="Thioredoxin-like_sf"/>
</dbReference>
<proteinExistence type="predicted"/>
<dbReference type="Pfam" id="PF13098">
    <property type="entry name" value="Thioredoxin_2"/>
    <property type="match status" value="1"/>
</dbReference>
<accession>A0A7U4QK29</accession>
<dbReference type="InterPro" id="IPR051470">
    <property type="entry name" value="Thiol:disulfide_interchange"/>
</dbReference>
<protein>
    <submittedName>
        <fullName evidence="3">Thiol:disulfide interchange protein, DsbC</fullName>
    </submittedName>
</protein>
<dbReference type="OrthoDB" id="9800545at2"/>
<dbReference type="InterPro" id="IPR012336">
    <property type="entry name" value="Thioredoxin-like_fold"/>
</dbReference>
<dbReference type="PROSITE" id="PS00195">
    <property type="entry name" value="GLUTAREDOXIN_1"/>
    <property type="match status" value="1"/>
</dbReference>
<dbReference type="Gene3D" id="3.40.30.10">
    <property type="entry name" value="Glutaredoxin"/>
    <property type="match status" value="1"/>
</dbReference>
<evidence type="ECO:0000256" key="1">
    <source>
        <dbReference type="SAM" id="SignalP"/>
    </source>
</evidence>
<dbReference type="PANTHER" id="PTHR35272:SF3">
    <property type="entry name" value="THIOL:DISULFIDE INTERCHANGE PROTEIN DSBC"/>
    <property type="match status" value="1"/>
</dbReference>
<dbReference type="InterPro" id="IPR011767">
    <property type="entry name" value="GLR_AS"/>
</dbReference>
<evidence type="ECO:0000313" key="4">
    <source>
        <dbReference type="Proteomes" id="UP000070560"/>
    </source>
</evidence>
<evidence type="ECO:0000259" key="2">
    <source>
        <dbReference type="Pfam" id="PF13098"/>
    </source>
</evidence>
<evidence type="ECO:0000313" key="3">
    <source>
        <dbReference type="EMBL" id="AMM40800.1"/>
    </source>
</evidence>